<sequence length="434" mass="44861">MDERIVHASRVVQAPAATIFELIADPARQPEWDGNDNLAIAAPGQRVHAVGDVFVMTISNGADRENHVVAFEEGRAIAWRPSEPGAAQPGHEWRWDVEDLGDGTTRVTHTYDWTDLHDEQRIPRAQATTSERLLASVERLAALAEAIGDADASAWTEGTSTGPTTLARIVVLVPADDADVVDVLVPELLGTAEGAELDLEVVVVPSSTVVADAANAHAADDERVDVAPVPVASIAATTLARALREAAPRADVVVTVGAHGRNDPAELPALLVRLDEGDVDVVVGRGLAQAAAPGYVAMRAPAAAAIASRVSGGVGRIPVVAASLGLAVAGVDVEDRDAGALDDVVDGWHEWHDRVVLGLLDRRVLRIVAAVGVVLLVAGVLLGLALIVPAILGLGVLHGAIAAAALVVVGVVVTATGLGLDAVRVAGRMRSRDS</sequence>
<dbReference type="STRING" id="399736.SAMN04489720_2735"/>
<keyword evidence="1" id="KW-1133">Transmembrane helix</keyword>
<gene>
    <name evidence="2" type="ORF">SAMN04489720_2735</name>
</gene>
<dbReference type="AlphaFoldDB" id="A0A1G8G2W3"/>
<protein>
    <submittedName>
        <fullName evidence="2">Polyketide cyclase / dehydrase and lipid transport</fullName>
    </submittedName>
</protein>
<proteinExistence type="predicted"/>
<dbReference type="Gene3D" id="3.30.530.20">
    <property type="match status" value="1"/>
</dbReference>
<keyword evidence="3" id="KW-1185">Reference proteome</keyword>
<dbReference type="InterPro" id="IPR019587">
    <property type="entry name" value="Polyketide_cyclase/dehydratase"/>
</dbReference>
<evidence type="ECO:0000256" key="1">
    <source>
        <dbReference type="SAM" id="Phobius"/>
    </source>
</evidence>
<dbReference type="RefSeq" id="WP_092505859.1">
    <property type="nucleotide sequence ID" value="NZ_LT629695.1"/>
</dbReference>
<accession>A0A1G8G2W3</accession>
<dbReference type="InterPro" id="IPR023393">
    <property type="entry name" value="START-like_dom_sf"/>
</dbReference>
<feature type="transmembrane region" description="Helical" evidence="1">
    <location>
        <begin position="367"/>
        <end position="394"/>
    </location>
</feature>
<keyword evidence="1" id="KW-0472">Membrane</keyword>
<evidence type="ECO:0000313" key="2">
    <source>
        <dbReference type="EMBL" id="SDH88743.1"/>
    </source>
</evidence>
<dbReference type="SUPFAM" id="SSF55961">
    <property type="entry name" value="Bet v1-like"/>
    <property type="match status" value="1"/>
</dbReference>
<dbReference type="Pfam" id="PF10604">
    <property type="entry name" value="Polyketide_cyc2"/>
    <property type="match status" value="1"/>
</dbReference>
<dbReference type="EMBL" id="LT629695">
    <property type="protein sequence ID" value="SDH88743.1"/>
    <property type="molecule type" value="Genomic_DNA"/>
</dbReference>
<dbReference type="Proteomes" id="UP000198822">
    <property type="component" value="Chromosome I"/>
</dbReference>
<keyword evidence="1" id="KW-0812">Transmembrane</keyword>
<reference evidence="3" key="1">
    <citation type="submission" date="2016-10" db="EMBL/GenBank/DDBJ databases">
        <authorList>
            <person name="Varghese N."/>
            <person name="Submissions S."/>
        </authorList>
    </citation>
    <scope>NUCLEOTIDE SEQUENCE [LARGE SCALE GENOMIC DNA]</scope>
    <source>
        <strain evidence="3">DSM 22002</strain>
    </source>
</reference>
<evidence type="ECO:0000313" key="3">
    <source>
        <dbReference type="Proteomes" id="UP000198822"/>
    </source>
</evidence>
<name>A0A1G8G2W3_9MICO</name>
<organism evidence="2 3">
    <name type="scientific">Agrococcus jejuensis</name>
    <dbReference type="NCBI Taxonomy" id="399736"/>
    <lineage>
        <taxon>Bacteria</taxon>
        <taxon>Bacillati</taxon>
        <taxon>Actinomycetota</taxon>
        <taxon>Actinomycetes</taxon>
        <taxon>Micrococcales</taxon>
        <taxon>Microbacteriaceae</taxon>
        <taxon>Agrococcus</taxon>
    </lineage>
</organism>
<feature type="transmembrane region" description="Helical" evidence="1">
    <location>
        <begin position="400"/>
        <end position="423"/>
    </location>
</feature>